<evidence type="ECO:0000313" key="1">
    <source>
        <dbReference type="EMBL" id="KAF2395139.1"/>
    </source>
</evidence>
<organism evidence="1 2">
    <name type="scientific">Pseudomonas frederiksbergensis</name>
    <dbReference type="NCBI Taxonomy" id="104087"/>
    <lineage>
        <taxon>Bacteria</taxon>
        <taxon>Pseudomonadati</taxon>
        <taxon>Pseudomonadota</taxon>
        <taxon>Gammaproteobacteria</taxon>
        <taxon>Pseudomonadales</taxon>
        <taxon>Pseudomonadaceae</taxon>
        <taxon>Pseudomonas</taxon>
    </lineage>
</organism>
<protein>
    <submittedName>
        <fullName evidence="1">Uncharacterized protein</fullName>
    </submittedName>
</protein>
<comment type="caution">
    <text evidence="1">The sequence shown here is derived from an EMBL/GenBank/DDBJ whole genome shotgun (WGS) entry which is preliminary data.</text>
</comment>
<dbReference type="AlphaFoldDB" id="A0A6L5C2W4"/>
<proteinExistence type="predicted"/>
<evidence type="ECO:0000313" key="2">
    <source>
        <dbReference type="Proteomes" id="UP000475265"/>
    </source>
</evidence>
<accession>A0A6L5C2W4</accession>
<reference evidence="1 2" key="1">
    <citation type="submission" date="2019-12" db="EMBL/GenBank/DDBJ databases">
        <title>Endophytic bacteria associated with Panax ginseng seedlings.</title>
        <authorList>
            <person name="Park J.M."/>
            <person name="Shin R."/>
            <person name="Jo S.H."/>
        </authorList>
    </citation>
    <scope>NUCLEOTIDE SEQUENCE [LARGE SCALE GENOMIC DNA]</scope>
    <source>
        <strain evidence="1 2">PgKB32</strain>
    </source>
</reference>
<name>A0A6L5C2W4_9PSED</name>
<sequence length="29" mass="3340">MHRFHDGFAAERSLALLDSCYDDRVKTAN</sequence>
<dbReference type="Proteomes" id="UP000475265">
    <property type="component" value="Unassembled WGS sequence"/>
</dbReference>
<gene>
    <name evidence="1" type="ORF">FX983_03122</name>
</gene>
<dbReference type="EMBL" id="JAAAXX010000001">
    <property type="protein sequence ID" value="KAF2395139.1"/>
    <property type="molecule type" value="Genomic_DNA"/>
</dbReference>